<protein>
    <submittedName>
        <fullName evidence="1">Uncharacterized protein</fullName>
    </submittedName>
</protein>
<sequence length="75" mass="8809">MDTKTIKLLIKIAEENLKVARREFNHIHAQGTDGDWEWEDQLDEAGRESYACEEVVRFLKANLERTSYIESIEPK</sequence>
<dbReference type="EMBL" id="LR797097">
    <property type="protein sequence ID" value="CAB4186568.1"/>
    <property type="molecule type" value="Genomic_DNA"/>
</dbReference>
<gene>
    <name evidence="1" type="ORF">UFOVP1151_3</name>
</gene>
<evidence type="ECO:0000313" key="1">
    <source>
        <dbReference type="EMBL" id="CAB4186568.1"/>
    </source>
</evidence>
<accession>A0A6J5QZC5</accession>
<name>A0A6J5QZC5_9CAUD</name>
<organism evidence="1">
    <name type="scientific">uncultured Caudovirales phage</name>
    <dbReference type="NCBI Taxonomy" id="2100421"/>
    <lineage>
        <taxon>Viruses</taxon>
        <taxon>Duplodnaviria</taxon>
        <taxon>Heunggongvirae</taxon>
        <taxon>Uroviricota</taxon>
        <taxon>Caudoviricetes</taxon>
        <taxon>Peduoviridae</taxon>
        <taxon>Maltschvirus</taxon>
        <taxon>Maltschvirus maltsch</taxon>
    </lineage>
</organism>
<proteinExistence type="predicted"/>
<reference evidence="1" key="1">
    <citation type="submission" date="2020-05" db="EMBL/GenBank/DDBJ databases">
        <authorList>
            <person name="Chiriac C."/>
            <person name="Salcher M."/>
            <person name="Ghai R."/>
            <person name="Kavagutti S V."/>
        </authorList>
    </citation>
    <scope>NUCLEOTIDE SEQUENCE</scope>
</reference>